<evidence type="ECO:0000256" key="4">
    <source>
        <dbReference type="ARBA" id="ARBA00023136"/>
    </source>
</evidence>
<reference evidence="9" key="2">
    <citation type="submission" date="2020-10" db="UniProtKB">
        <authorList>
            <consortium name="WormBaseParasite"/>
        </authorList>
    </citation>
    <scope>IDENTIFICATION</scope>
</reference>
<evidence type="ECO:0000256" key="1">
    <source>
        <dbReference type="ARBA" id="ARBA00004141"/>
    </source>
</evidence>
<proteinExistence type="predicted"/>
<keyword evidence="8" id="KW-1185">Reference proteome</keyword>
<feature type="transmembrane region" description="Helical" evidence="6">
    <location>
        <begin position="53"/>
        <end position="70"/>
    </location>
</feature>
<evidence type="ECO:0000256" key="6">
    <source>
        <dbReference type="SAM" id="Phobius"/>
    </source>
</evidence>
<dbReference type="InterPro" id="IPR006634">
    <property type="entry name" value="TLC-dom"/>
</dbReference>
<accession>A0A7E4V5G4</accession>
<feature type="domain" description="TLC" evidence="7">
    <location>
        <begin position="81"/>
        <end position="262"/>
    </location>
</feature>
<dbReference type="GO" id="GO:0055091">
    <property type="term" value="P:phospholipid homeostasis"/>
    <property type="evidence" value="ECO:0007669"/>
    <property type="project" value="TreeGrafter"/>
</dbReference>
<feature type="transmembrane region" description="Helical" evidence="6">
    <location>
        <begin position="220"/>
        <end position="241"/>
    </location>
</feature>
<feature type="transmembrane region" description="Helical" evidence="6">
    <location>
        <begin position="247"/>
        <end position="268"/>
    </location>
</feature>
<reference evidence="8" key="1">
    <citation type="journal article" date="2013" name="Genetics">
        <title>The draft genome and transcriptome of Panagrellus redivivus are shaped by the harsh demands of a free-living lifestyle.</title>
        <authorList>
            <person name="Srinivasan J."/>
            <person name="Dillman A.R."/>
            <person name="Macchietto M.G."/>
            <person name="Heikkinen L."/>
            <person name="Lakso M."/>
            <person name="Fracchia K.M."/>
            <person name="Antoshechkin I."/>
            <person name="Mortazavi A."/>
            <person name="Wong G."/>
            <person name="Sternberg P.W."/>
        </authorList>
    </citation>
    <scope>NUCLEOTIDE SEQUENCE [LARGE SCALE GENOMIC DNA]</scope>
    <source>
        <strain evidence="8">MT8872</strain>
    </source>
</reference>
<feature type="transmembrane region" description="Helical" evidence="6">
    <location>
        <begin position="152"/>
        <end position="170"/>
    </location>
</feature>
<evidence type="ECO:0000313" key="8">
    <source>
        <dbReference type="Proteomes" id="UP000492821"/>
    </source>
</evidence>
<feature type="transmembrane region" description="Helical" evidence="6">
    <location>
        <begin position="91"/>
        <end position="113"/>
    </location>
</feature>
<evidence type="ECO:0000259" key="7">
    <source>
        <dbReference type="PROSITE" id="PS50922"/>
    </source>
</evidence>
<evidence type="ECO:0000256" key="2">
    <source>
        <dbReference type="ARBA" id="ARBA00022692"/>
    </source>
</evidence>
<dbReference type="PANTHER" id="PTHR13439:SF4">
    <property type="entry name" value="TLC DOMAIN-CONTAINING PROTEIN"/>
    <property type="match status" value="1"/>
</dbReference>
<dbReference type="SMART" id="SM00724">
    <property type="entry name" value="TLC"/>
    <property type="match status" value="1"/>
</dbReference>
<evidence type="ECO:0000313" key="9">
    <source>
        <dbReference type="WBParaSite" id="Pan_g16463.t1"/>
    </source>
</evidence>
<dbReference type="InterPro" id="IPR050846">
    <property type="entry name" value="TLCD"/>
</dbReference>
<keyword evidence="3 6" id="KW-1133">Transmembrane helix</keyword>
<keyword evidence="2 5" id="KW-0812">Transmembrane</keyword>
<dbReference type="GO" id="GO:0097035">
    <property type="term" value="P:regulation of membrane lipid distribution"/>
    <property type="evidence" value="ECO:0007669"/>
    <property type="project" value="TreeGrafter"/>
</dbReference>
<comment type="subcellular location">
    <subcellularLocation>
        <location evidence="1">Membrane</location>
        <topology evidence="1">Multi-pass membrane protein</topology>
    </subcellularLocation>
</comment>
<dbReference type="GO" id="GO:0071709">
    <property type="term" value="P:membrane assembly"/>
    <property type="evidence" value="ECO:0007669"/>
    <property type="project" value="TreeGrafter"/>
</dbReference>
<dbReference type="WBParaSite" id="Pan_g16463.t1">
    <property type="protein sequence ID" value="Pan_g16463.t1"/>
    <property type="gene ID" value="Pan_g16463"/>
</dbReference>
<keyword evidence="4 5" id="KW-0472">Membrane</keyword>
<sequence>MQSMKTTWTEIGQKLSNGDADSIINIPKDFPFENSGNELRIPPWSDVFNAENLIPLIIFFAFFRGLAYWVKRNAWNNFSGFRQYRLRNLTLCFTHSVISGACAFTFASLQTYAMFSQPLHWYRPWARFGILFSISYFMHDMIDMLQYELSRFTVELILHHIGSIFVFLVAACSRKFIPYAYCALLMEVNSVTLHARTLMQLSSNSTKYPGVYKVIQTLNIATFVVFRFAVQAWQIYYIIAIRQSVHIFYACVGTIGGFAFLAINVFLFMRILASDGLLGEYGKKHAAINRDDDQTTQKKSQ</sequence>
<dbReference type="PROSITE" id="PS50922">
    <property type="entry name" value="TLC"/>
    <property type="match status" value="1"/>
</dbReference>
<evidence type="ECO:0000256" key="3">
    <source>
        <dbReference type="ARBA" id="ARBA00022989"/>
    </source>
</evidence>
<organism evidence="8 9">
    <name type="scientific">Panagrellus redivivus</name>
    <name type="common">Microworm</name>
    <dbReference type="NCBI Taxonomy" id="6233"/>
    <lineage>
        <taxon>Eukaryota</taxon>
        <taxon>Metazoa</taxon>
        <taxon>Ecdysozoa</taxon>
        <taxon>Nematoda</taxon>
        <taxon>Chromadorea</taxon>
        <taxon>Rhabditida</taxon>
        <taxon>Tylenchina</taxon>
        <taxon>Panagrolaimomorpha</taxon>
        <taxon>Panagrolaimoidea</taxon>
        <taxon>Panagrolaimidae</taxon>
        <taxon>Panagrellus</taxon>
    </lineage>
</organism>
<dbReference type="AlphaFoldDB" id="A0A7E4V5G4"/>
<protein>
    <submittedName>
        <fullName evidence="9">TLC domain-containing protein</fullName>
    </submittedName>
</protein>
<dbReference type="PANTHER" id="PTHR13439">
    <property type="entry name" value="CT120 PROTEIN"/>
    <property type="match status" value="1"/>
</dbReference>
<dbReference type="Pfam" id="PF03798">
    <property type="entry name" value="TRAM_LAG1_CLN8"/>
    <property type="match status" value="1"/>
</dbReference>
<dbReference type="GO" id="GO:0007009">
    <property type="term" value="P:plasma membrane organization"/>
    <property type="evidence" value="ECO:0007669"/>
    <property type="project" value="TreeGrafter"/>
</dbReference>
<dbReference type="GO" id="GO:0005886">
    <property type="term" value="C:plasma membrane"/>
    <property type="evidence" value="ECO:0007669"/>
    <property type="project" value="TreeGrafter"/>
</dbReference>
<feature type="transmembrane region" description="Helical" evidence="6">
    <location>
        <begin position="176"/>
        <end position="199"/>
    </location>
</feature>
<name>A0A7E4V5G4_PANRE</name>
<dbReference type="Proteomes" id="UP000492821">
    <property type="component" value="Unassembled WGS sequence"/>
</dbReference>
<evidence type="ECO:0000256" key="5">
    <source>
        <dbReference type="PROSITE-ProRule" id="PRU00205"/>
    </source>
</evidence>